<feature type="transmembrane region" description="Helical" evidence="2">
    <location>
        <begin position="160"/>
        <end position="177"/>
    </location>
</feature>
<name>A0ABD0TNG4_LOXSC</name>
<dbReference type="Gene3D" id="1.20.1250.20">
    <property type="entry name" value="MFS general substrate transporter like domains"/>
    <property type="match status" value="1"/>
</dbReference>
<reference evidence="3 4" key="1">
    <citation type="submission" date="2024-06" db="EMBL/GenBank/DDBJ databases">
        <title>A chromosome-level genome assembly of beet webworm, Loxostege sticticalis.</title>
        <authorList>
            <person name="Zhang Y."/>
        </authorList>
    </citation>
    <scope>NUCLEOTIDE SEQUENCE [LARGE SCALE GENOMIC DNA]</scope>
    <source>
        <strain evidence="3">AQ028</strain>
        <tissue evidence="3">Male pupae</tissue>
    </source>
</reference>
<feature type="transmembrane region" description="Helical" evidence="2">
    <location>
        <begin position="101"/>
        <end position="122"/>
    </location>
</feature>
<comment type="caution">
    <text evidence="3">The sequence shown here is derived from an EMBL/GenBank/DDBJ whole genome shotgun (WGS) entry which is preliminary data.</text>
</comment>
<evidence type="ECO:0000256" key="1">
    <source>
        <dbReference type="SAM" id="MobiDB-lite"/>
    </source>
</evidence>
<feature type="region of interest" description="Disordered" evidence="1">
    <location>
        <begin position="1"/>
        <end position="24"/>
    </location>
</feature>
<keyword evidence="2" id="KW-1133">Transmembrane helix</keyword>
<feature type="transmembrane region" description="Helical" evidence="2">
    <location>
        <begin position="73"/>
        <end position="94"/>
    </location>
</feature>
<dbReference type="Proteomes" id="UP001549921">
    <property type="component" value="Unassembled WGS sequence"/>
</dbReference>
<protein>
    <submittedName>
        <fullName evidence="3">Uncharacterized protein</fullName>
    </submittedName>
</protein>
<dbReference type="EMBL" id="JBEDNZ010000002">
    <property type="protein sequence ID" value="KAL0850903.1"/>
    <property type="molecule type" value="Genomic_DNA"/>
</dbReference>
<feature type="transmembrane region" description="Helical" evidence="2">
    <location>
        <begin position="189"/>
        <end position="211"/>
    </location>
</feature>
<dbReference type="PANTHER" id="PTHR11360">
    <property type="entry name" value="MONOCARBOXYLATE TRANSPORTER"/>
    <property type="match status" value="1"/>
</dbReference>
<feature type="transmembrane region" description="Helical" evidence="2">
    <location>
        <begin position="404"/>
        <end position="423"/>
    </location>
</feature>
<dbReference type="InterPro" id="IPR036259">
    <property type="entry name" value="MFS_trans_sf"/>
</dbReference>
<dbReference type="Pfam" id="PF07690">
    <property type="entry name" value="MFS_1"/>
    <property type="match status" value="1"/>
</dbReference>
<evidence type="ECO:0000256" key="2">
    <source>
        <dbReference type="SAM" id="Phobius"/>
    </source>
</evidence>
<sequence length="461" mass="51607">MDKESNKLRQNSEIERNRNEDRKTKENTAIEGGWGYVVCFGMMITFIAGIGHINSFGLIYNDFMNDTHSTAKSLTTAHGVFGMMLAIGGIILSIMSKIFSLKIGGFIGASIFCLGSFLTIFITNVNQLPYTFGVLQGIGFGIMVPVSYSTLNFYFSRKRTTVMSICKTIQGFVLMWYPQLIKKIIVHYGFRGTLLVISAISLHTFPGMAVMNKKYAKIRNMTANEEDVESRRNVEENIDLLDQNGNTQETNDSHRGIKKARSIMEHIFCIKVLKDPVYVNICLGQSFVNFSDLTFFILQPMLLFQYGYDQSEVAACISIGAGADVAGRGALALISSIVSIETRAIFYMATLFTLVMRIVMFQVRQFVWVSTVTAALGLLRAWLHVTSPLVISNHVPLQDFPGAYALYMLAAGLINVTLSPVIGQLKDMYQDYIPAFYALSACCLPCLVFWPIEYLWKKKNI</sequence>
<dbReference type="InterPro" id="IPR011701">
    <property type="entry name" value="MFS"/>
</dbReference>
<dbReference type="SUPFAM" id="SSF103473">
    <property type="entry name" value="MFS general substrate transporter"/>
    <property type="match status" value="1"/>
</dbReference>
<evidence type="ECO:0000313" key="4">
    <source>
        <dbReference type="Proteomes" id="UP001549921"/>
    </source>
</evidence>
<dbReference type="AlphaFoldDB" id="A0ABD0TNG4"/>
<dbReference type="PANTHER" id="PTHR11360:SF309">
    <property type="entry name" value="MONOCARBOXYLATE TRANSPORTER 7-LIKE PROTEIN"/>
    <property type="match status" value="1"/>
</dbReference>
<feature type="transmembrane region" description="Helical" evidence="2">
    <location>
        <begin position="366"/>
        <end position="383"/>
    </location>
</feature>
<feature type="transmembrane region" description="Helical" evidence="2">
    <location>
        <begin position="344"/>
        <end position="360"/>
    </location>
</feature>
<proteinExistence type="predicted"/>
<accession>A0ABD0TNG4</accession>
<feature type="transmembrane region" description="Helical" evidence="2">
    <location>
        <begin position="435"/>
        <end position="456"/>
    </location>
</feature>
<feature type="transmembrane region" description="Helical" evidence="2">
    <location>
        <begin position="128"/>
        <end position="148"/>
    </location>
</feature>
<keyword evidence="2" id="KW-0812">Transmembrane</keyword>
<dbReference type="InterPro" id="IPR050327">
    <property type="entry name" value="Proton-linked_MCT"/>
</dbReference>
<gene>
    <name evidence="3" type="ORF">ABMA28_006812</name>
</gene>
<keyword evidence="2" id="KW-0472">Membrane</keyword>
<feature type="transmembrane region" description="Helical" evidence="2">
    <location>
        <begin position="33"/>
        <end position="53"/>
    </location>
</feature>
<organism evidence="3 4">
    <name type="scientific">Loxostege sticticalis</name>
    <name type="common">Beet webworm moth</name>
    <dbReference type="NCBI Taxonomy" id="481309"/>
    <lineage>
        <taxon>Eukaryota</taxon>
        <taxon>Metazoa</taxon>
        <taxon>Ecdysozoa</taxon>
        <taxon>Arthropoda</taxon>
        <taxon>Hexapoda</taxon>
        <taxon>Insecta</taxon>
        <taxon>Pterygota</taxon>
        <taxon>Neoptera</taxon>
        <taxon>Endopterygota</taxon>
        <taxon>Lepidoptera</taxon>
        <taxon>Glossata</taxon>
        <taxon>Ditrysia</taxon>
        <taxon>Pyraloidea</taxon>
        <taxon>Crambidae</taxon>
        <taxon>Pyraustinae</taxon>
        <taxon>Loxostege</taxon>
    </lineage>
</organism>
<evidence type="ECO:0000313" key="3">
    <source>
        <dbReference type="EMBL" id="KAL0850903.1"/>
    </source>
</evidence>